<dbReference type="Pfam" id="PF00293">
    <property type="entry name" value="NUDIX"/>
    <property type="match status" value="1"/>
</dbReference>
<dbReference type="CDD" id="cd04662">
    <property type="entry name" value="NUDIX_Hydrolase"/>
    <property type="match status" value="1"/>
</dbReference>
<evidence type="ECO:0000259" key="2">
    <source>
        <dbReference type="PROSITE" id="PS51462"/>
    </source>
</evidence>
<dbReference type="RefSeq" id="WP_344664512.1">
    <property type="nucleotide sequence ID" value="NZ_BAAAQN010000005.1"/>
</dbReference>
<comment type="caution">
    <text evidence="3">The sequence shown here is derived from an EMBL/GenBank/DDBJ whole genome shotgun (WGS) entry which is preliminary data.</text>
</comment>
<dbReference type="PROSITE" id="PS00893">
    <property type="entry name" value="NUDIX_BOX"/>
    <property type="match status" value="1"/>
</dbReference>
<gene>
    <name evidence="3" type="ORF">GCM10009839_12330</name>
</gene>
<dbReference type="InterPro" id="IPR000086">
    <property type="entry name" value="NUDIX_hydrolase_dom"/>
</dbReference>
<keyword evidence="1" id="KW-0378">Hydrolase</keyword>
<reference evidence="4" key="1">
    <citation type="journal article" date="2019" name="Int. J. Syst. Evol. Microbiol.">
        <title>The Global Catalogue of Microorganisms (GCM) 10K type strain sequencing project: providing services to taxonomists for standard genome sequencing and annotation.</title>
        <authorList>
            <consortium name="The Broad Institute Genomics Platform"/>
            <consortium name="The Broad Institute Genome Sequencing Center for Infectious Disease"/>
            <person name="Wu L."/>
            <person name="Ma J."/>
        </authorList>
    </citation>
    <scope>NUCLEOTIDE SEQUENCE [LARGE SCALE GENOMIC DNA]</scope>
    <source>
        <strain evidence="4">JCM 16014</strain>
    </source>
</reference>
<evidence type="ECO:0000313" key="3">
    <source>
        <dbReference type="EMBL" id="GAA2017881.1"/>
    </source>
</evidence>
<keyword evidence="4" id="KW-1185">Reference proteome</keyword>
<sequence>MKRSAGILMYRIKDGEPLVLLVHPGGPLFTKRDLGWWSIPKGEFLADEDPVAAAVRELREETGAEVDAAQLVELGSVRQKSGKVVSAWAVEADFDVTVLVSNMFELEWPPRSGVVREFPEVDRAEWFGPEAAREKINSAQAAFIDRLEALLGTGGQSRPTSPPPAGPAD</sequence>
<feature type="domain" description="Nudix hydrolase" evidence="2">
    <location>
        <begin position="1"/>
        <end position="149"/>
    </location>
</feature>
<dbReference type="PROSITE" id="PS51462">
    <property type="entry name" value="NUDIX"/>
    <property type="match status" value="1"/>
</dbReference>
<protein>
    <submittedName>
        <fullName evidence="3">NUDIX domain-containing protein</fullName>
    </submittedName>
</protein>
<evidence type="ECO:0000256" key="1">
    <source>
        <dbReference type="ARBA" id="ARBA00022801"/>
    </source>
</evidence>
<evidence type="ECO:0000313" key="4">
    <source>
        <dbReference type="Proteomes" id="UP001500751"/>
    </source>
</evidence>
<dbReference type="EMBL" id="BAAAQN010000005">
    <property type="protein sequence ID" value="GAA2017881.1"/>
    <property type="molecule type" value="Genomic_DNA"/>
</dbReference>
<dbReference type="InterPro" id="IPR051325">
    <property type="entry name" value="Nudix_hydrolase_domain"/>
</dbReference>
<proteinExistence type="predicted"/>
<organism evidence="3 4">
    <name type="scientific">Catenulispora yoronensis</name>
    <dbReference type="NCBI Taxonomy" id="450799"/>
    <lineage>
        <taxon>Bacteria</taxon>
        <taxon>Bacillati</taxon>
        <taxon>Actinomycetota</taxon>
        <taxon>Actinomycetes</taxon>
        <taxon>Catenulisporales</taxon>
        <taxon>Catenulisporaceae</taxon>
        <taxon>Catenulispora</taxon>
    </lineage>
</organism>
<dbReference type="Gene3D" id="3.90.79.10">
    <property type="entry name" value="Nucleoside Triphosphate Pyrophosphohydrolase"/>
    <property type="match status" value="1"/>
</dbReference>
<name>A0ABN2TQT1_9ACTN</name>
<dbReference type="InterPro" id="IPR015797">
    <property type="entry name" value="NUDIX_hydrolase-like_dom_sf"/>
</dbReference>
<dbReference type="Proteomes" id="UP001500751">
    <property type="component" value="Unassembled WGS sequence"/>
</dbReference>
<dbReference type="SUPFAM" id="SSF55811">
    <property type="entry name" value="Nudix"/>
    <property type="match status" value="1"/>
</dbReference>
<dbReference type="PANTHER" id="PTHR21340">
    <property type="entry name" value="DIADENOSINE 5,5-P1,P4-TETRAPHOSPHATE PYROPHOSPHOHYDROLASE MUTT"/>
    <property type="match status" value="1"/>
</dbReference>
<dbReference type="PANTHER" id="PTHR21340:SF7">
    <property type="entry name" value="NUDIX HYDROLASE DOMAIN-CONTAINING PROTEIN"/>
    <property type="match status" value="1"/>
</dbReference>
<dbReference type="InterPro" id="IPR020084">
    <property type="entry name" value="NUDIX_hydrolase_CS"/>
</dbReference>
<accession>A0ABN2TQT1</accession>